<proteinExistence type="predicted"/>
<dbReference type="InterPro" id="IPR036412">
    <property type="entry name" value="HAD-like_sf"/>
</dbReference>
<dbReference type="PANTHER" id="PTHR10000">
    <property type="entry name" value="PHOSPHOSERINE PHOSPHATASE"/>
    <property type="match status" value="1"/>
</dbReference>
<dbReference type="PANTHER" id="PTHR10000:SF8">
    <property type="entry name" value="HAD SUPERFAMILY HYDROLASE-LIKE, TYPE 3"/>
    <property type="match status" value="1"/>
</dbReference>
<dbReference type="GO" id="GO:0000287">
    <property type="term" value="F:magnesium ion binding"/>
    <property type="evidence" value="ECO:0007669"/>
    <property type="project" value="TreeGrafter"/>
</dbReference>
<protein>
    <recommendedName>
        <fullName evidence="3">HAD-like protein</fullName>
    </recommendedName>
</protein>
<dbReference type="GO" id="GO:0016791">
    <property type="term" value="F:phosphatase activity"/>
    <property type="evidence" value="ECO:0007669"/>
    <property type="project" value="TreeGrafter"/>
</dbReference>
<reference evidence="1 2" key="1">
    <citation type="submission" date="2016-08" db="EMBL/GenBank/DDBJ databases">
        <title>A Parts List for Fungal Cellulosomes Revealed by Comparative Genomics.</title>
        <authorList>
            <consortium name="DOE Joint Genome Institute"/>
            <person name="Haitjema C.H."/>
            <person name="Gilmore S.P."/>
            <person name="Henske J.K."/>
            <person name="Solomon K.V."/>
            <person name="De Groot R."/>
            <person name="Kuo A."/>
            <person name="Mondo S.J."/>
            <person name="Salamov A.A."/>
            <person name="Labutti K."/>
            <person name="Zhao Z."/>
            <person name="Chiniquy J."/>
            <person name="Barry K."/>
            <person name="Brewer H.M."/>
            <person name="Purvine S.O."/>
            <person name="Wright A.T."/>
            <person name="Boxma B."/>
            <person name="Van Alen T."/>
            <person name="Hackstein J.H."/>
            <person name="Baker S.E."/>
            <person name="Grigoriev I.V."/>
            <person name="O'Malley M.A."/>
        </authorList>
    </citation>
    <scope>NUCLEOTIDE SEQUENCE [LARGE SCALE GENOMIC DNA]</scope>
    <source>
        <strain evidence="1 2">G1</strain>
    </source>
</reference>
<feature type="non-terminal residue" evidence="1">
    <location>
        <position position="1"/>
    </location>
</feature>
<dbReference type="InterPro" id="IPR023214">
    <property type="entry name" value="HAD_sf"/>
</dbReference>
<evidence type="ECO:0000313" key="1">
    <source>
        <dbReference type="EMBL" id="ORY21487.1"/>
    </source>
</evidence>
<dbReference type="Gene3D" id="3.30.1240.10">
    <property type="match status" value="1"/>
</dbReference>
<name>A0A1Y2AH14_9FUNG</name>
<dbReference type="SFLD" id="SFLDG01140">
    <property type="entry name" value="C2.B:_Phosphomannomutase_and_P"/>
    <property type="match status" value="1"/>
</dbReference>
<evidence type="ECO:0008006" key="3">
    <source>
        <dbReference type="Google" id="ProtNLM"/>
    </source>
</evidence>
<dbReference type="SFLD" id="SFLDS00003">
    <property type="entry name" value="Haloacid_Dehalogenase"/>
    <property type="match status" value="1"/>
</dbReference>
<dbReference type="InterPro" id="IPR000150">
    <property type="entry name" value="Cof"/>
</dbReference>
<dbReference type="NCBIfam" id="TIGR01484">
    <property type="entry name" value="HAD-SF-IIB"/>
    <property type="match status" value="1"/>
</dbReference>
<accession>A0A1Y2AH14</accession>
<dbReference type="Pfam" id="PF08282">
    <property type="entry name" value="Hydrolase_3"/>
    <property type="match status" value="1"/>
</dbReference>
<organism evidence="1 2">
    <name type="scientific">Neocallimastix californiae</name>
    <dbReference type="NCBI Taxonomy" id="1754190"/>
    <lineage>
        <taxon>Eukaryota</taxon>
        <taxon>Fungi</taxon>
        <taxon>Fungi incertae sedis</taxon>
        <taxon>Chytridiomycota</taxon>
        <taxon>Chytridiomycota incertae sedis</taxon>
        <taxon>Neocallimastigomycetes</taxon>
        <taxon>Neocallimastigales</taxon>
        <taxon>Neocallimastigaceae</taxon>
        <taxon>Neocallimastix</taxon>
    </lineage>
</organism>
<comment type="caution">
    <text evidence="1">The sequence shown here is derived from an EMBL/GenBank/DDBJ whole genome shotgun (WGS) entry which is preliminary data.</text>
</comment>
<dbReference type="SUPFAM" id="SSF56784">
    <property type="entry name" value="HAD-like"/>
    <property type="match status" value="1"/>
</dbReference>
<sequence>DLDGTLLNEKGRISEKTKDVIQKILNKYPDLHFVLATGRTRLGTIPIREALGILNRPNTESILSNGCIIYDSNLKELQRNTLPIDYILKLHNTLKPYPKAIYFCTFEDGMIIYDKEWAEKAREMVQENIIIGDKEEQIKKIESGDSKITKVTYVAAGLDIETIKKIKSQLEELGKEYNLETTNYSQLIVEYMPSNTNKGTSLNLLMKQLGISKDEVIAFGDGRNDIELLKNVGWPVVMENARDTLKPYGKIKAKSNVENGVADILEKIFLKEGVN</sequence>
<dbReference type="EMBL" id="MCOG01000264">
    <property type="protein sequence ID" value="ORY21487.1"/>
    <property type="molecule type" value="Genomic_DNA"/>
</dbReference>
<evidence type="ECO:0000313" key="2">
    <source>
        <dbReference type="Proteomes" id="UP000193920"/>
    </source>
</evidence>
<dbReference type="AlphaFoldDB" id="A0A1Y2AH14"/>
<keyword evidence="2" id="KW-1185">Reference proteome</keyword>
<dbReference type="GO" id="GO:0005829">
    <property type="term" value="C:cytosol"/>
    <property type="evidence" value="ECO:0007669"/>
    <property type="project" value="TreeGrafter"/>
</dbReference>
<dbReference type="STRING" id="1754190.A0A1Y2AH14"/>
<dbReference type="Proteomes" id="UP000193920">
    <property type="component" value="Unassembled WGS sequence"/>
</dbReference>
<dbReference type="InterPro" id="IPR006379">
    <property type="entry name" value="HAD-SF_hydro_IIB"/>
</dbReference>
<gene>
    <name evidence="1" type="ORF">LY90DRAFT_431987</name>
</gene>
<dbReference type="OrthoDB" id="27226at2759"/>
<dbReference type="PROSITE" id="PS01229">
    <property type="entry name" value="COF_2"/>
    <property type="match status" value="1"/>
</dbReference>
<dbReference type="Gene3D" id="3.40.50.1000">
    <property type="entry name" value="HAD superfamily/HAD-like"/>
    <property type="match status" value="1"/>
</dbReference>
<dbReference type="NCBIfam" id="TIGR00099">
    <property type="entry name" value="Cof-subfamily"/>
    <property type="match status" value="1"/>
</dbReference>